<dbReference type="Gene3D" id="3.50.50.60">
    <property type="entry name" value="FAD/NAD(P)-binding domain"/>
    <property type="match status" value="1"/>
</dbReference>
<evidence type="ECO:0000313" key="2">
    <source>
        <dbReference type="Proteomes" id="UP000470404"/>
    </source>
</evidence>
<gene>
    <name evidence="1" type="ORF">G3I59_07180</name>
</gene>
<reference evidence="1 2" key="1">
    <citation type="submission" date="2020-01" db="EMBL/GenBank/DDBJ databases">
        <title>Insect and environment-associated Actinomycetes.</title>
        <authorList>
            <person name="Currrie C."/>
            <person name="Chevrette M."/>
            <person name="Carlson C."/>
            <person name="Stubbendieck R."/>
            <person name="Wendt-Pienkowski E."/>
        </authorList>
    </citation>
    <scope>NUCLEOTIDE SEQUENCE [LARGE SCALE GENOMIC DNA]</scope>
    <source>
        <strain evidence="1 2">SID8386</strain>
    </source>
</reference>
<dbReference type="InterPro" id="IPR036188">
    <property type="entry name" value="FAD/NAD-bd_sf"/>
</dbReference>
<keyword evidence="2" id="KW-1185">Reference proteome</keyword>
<sequence>MVLRHSPQTRRASSTARTPACSHACALKELGDTEELAARGILVSKFTVREHDRVPPHIDLGELPRAHPYALLVPQDITEQMLMKRKDSEGVTVLASLPGTGSWRR</sequence>
<comment type="caution">
    <text evidence="1">The sequence shown here is derived from an EMBL/GenBank/DDBJ whole genome shotgun (WGS) entry which is preliminary data.</text>
</comment>
<accession>A0ABX0BIT9</accession>
<evidence type="ECO:0000313" key="1">
    <source>
        <dbReference type="EMBL" id="NEC55387.1"/>
    </source>
</evidence>
<dbReference type="Proteomes" id="UP000470404">
    <property type="component" value="Unassembled WGS sequence"/>
</dbReference>
<protein>
    <submittedName>
        <fullName evidence="1">Uncharacterized protein</fullName>
    </submittedName>
</protein>
<name>A0ABX0BIT9_9PSEU</name>
<dbReference type="RefSeq" id="WP_067590490.1">
    <property type="nucleotide sequence ID" value="NZ_JAAGNC010000048.1"/>
</dbReference>
<proteinExistence type="predicted"/>
<organism evidence="1 2">
    <name type="scientific">Amycolatopsis rubida</name>
    <dbReference type="NCBI Taxonomy" id="112413"/>
    <lineage>
        <taxon>Bacteria</taxon>
        <taxon>Bacillati</taxon>
        <taxon>Actinomycetota</taxon>
        <taxon>Actinomycetes</taxon>
        <taxon>Pseudonocardiales</taxon>
        <taxon>Pseudonocardiaceae</taxon>
        <taxon>Amycolatopsis</taxon>
    </lineage>
</organism>
<dbReference type="EMBL" id="JAAGNC010000048">
    <property type="protein sequence ID" value="NEC55387.1"/>
    <property type="molecule type" value="Genomic_DNA"/>
</dbReference>